<feature type="transmembrane region" description="Helical" evidence="7">
    <location>
        <begin position="102"/>
        <end position="125"/>
    </location>
</feature>
<feature type="transmembrane region" description="Helical" evidence="7">
    <location>
        <begin position="294"/>
        <end position="316"/>
    </location>
</feature>
<reference evidence="8 9" key="1">
    <citation type="journal article" date="2015" name="Nature">
        <title>rRNA introns, odd ribosomes, and small enigmatic genomes across a large radiation of phyla.</title>
        <authorList>
            <person name="Brown C.T."/>
            <person name="Hug L.A."/>
            <person name="Thomas B.C."/>
            <person name="Sharon I."/>
            <person name="Castelle C.J."/>
            <person name="Singh A."/>
            <person name="Wilkins M.J."/>
            <person name="Williams K.H."/>
            <person name="Banfield J.F."/>
        </authorList>
    </citation>
    <scope>NUCLEOTIDE SEQUENCE [LARGE SCALE GENOMIC DNA]</scope>
</reference>
<dbReference type="AlphaFoldDB" id="A0A0G0WC49"/>
<protein>
    <submittedName>
        <fullName evidence="8">Permease</fullName>
    </submittedName>
</protein>
<comment type="caution">
    <text evidence="8">The sequence shown here is derived from an EMBL/GenBank/DDBJ whole genome shotgun (WGS) entry which is preliminary data.</text>
</comment>
<dbReference type="InterPro" id="IPR005524">
    <property type="entry name" value="DUF318"/>
</dbReference>
<proteinExistence type="inferred from homology"/>
<feature type="transmembrane region" description="Helical" evidence="7">
    <location>
        <begin position="27"/>
        <end position="49"/>
    </location>
</feature>
<evidence type="ECO:0000256" key="1">
    <source>
        <dbReference type="ARBA" id="ARBA00004651"/>
    </source>
</evidence>
<dbReference type="EMBL" id="LCBL01000001">
    <property type="protein sequence ID" value="KKS09617.1"/>
    <property type="molecule type" value="Genomic_DNA"/>
</dbReference>
<dbReference type="Proteomes" id="UP000033869">
    <property type="component" value="Unassembled WGS sequence"/>
</dbReference>
<keyword evidence="4 7" id="KW-0812">Transmembrane</keyword>
<organism evidence="8 9">
    <name type="scientific">candidate division CPR2 bacterium GW2011_GWC1_41_48</name>
    <dbReference type="NCBI Taxonomy" id="1618344"/>
    <lineage>
        <taxon>Bacteria</taxon>
        <taxon>Bacteria division CPR2</taxon>
    </lineage>
</organism>
<feature type="transmembrane region" description="Helical" evidence="7">
    <location>
        <begin position="265"/>
        <end position="285"/>
    </location>
</feature>
<feature type="transmembrane region" description="Helical" evidence="7">
    <location>
        <begin position="132"/>
        <end position="153"/>
    </location>
</feature>
<keyword evidence="6 7" id="KW-0472">Membrane</keyword>
<dbReference type="Pfam" id="PF03773">
    <property type="entry name" value="ArsP_1"/>
    <property type="match status" value="1"/>
</dbReference>
<feature type="transmembrane region" description="Helical" evidence="7">
    <location>
        <begin position="199"/>
        <end position="219"/>
    </location>
</feature>
<sequence length="317" mass="34916">MWQKIVEWFVYDLINIKEGAFGDALSFFIYDFVKIIFMLSLIVFIVTFIRSYLPVEKIKKILTGKNKYIGHVLASLFGIVTPFCSCSAVSMFIGFVEAKIPLGVTFSFLLSSPMNNEIAIGLLWATFGLKVTAIYITSGLLISIISGIIIGSLNLEKWLQNFEDQKRQPSCSNIIRANLDLKTRTILAKENSFNITKQVLPYIAIGLFIGAIVHGYIPTEFISRITAKNNPLAVLTAVLVGIPLYSNAAGTIPIVSALIEKGVPMGTALAFMMSVTALSLPEAIILKRVLKKELLAIFFGVVALAIIFTGYLFNIIL</sequence>
<feature type="transmembrane region" description="Helical" evidence="7">
    <location>
        <begin position="231"/>
        <end position="259"/>
    </location>
</feature>
<evidence type="ECO:0000256" key="4">
    <source>
        <dbReference type="ARBA" id="ARBA00022692"/>
    </source>
</evidence>
<evidence type="ECO:0000256" key="2">
    <source>
        <dbReference type="ARBA" id="ARBA00006386"/>
    </source>
</evidence>
<keyword evidence="5 7" id="KW-1133">Transmembrane helix</keyword>
<comment type="similarity">
    <text evidence="2">Belongs to the UPF0718 family.</text>
</comment>
<dbReference type="InterPro" id="IPR053166">
    <property type="entry name" value="UPF0718_permease"/>
</dbReference>
<dbReference type="PANTHER" id="PTHR42775:SF1">
    <property type="entry name" value="PERMEASE RV2963-RELATED"/>
    <property type="match status" value="1"/>
</dbReference>
<name>A0A0G0WC49_UNCC2</name>
<dbReference type="GO" id="GO:0005886">
    <property type="term" value="C:plasma membrane"/>
    <property type="evidence" value="ECO:0007669"/>
    <property type="project" value="UniProtKB-SubCell"/>
</dbReference>
<keyword evidence="3" id="KW-1003">Cell membrane</keyword>
<evidence type="ECO:0000313" key="8">
    <source>
        <dbReference type="EMBL" id="KKS09617.1"/>
    </source>
</evidence>
<evidence type="ECO:0000313" key="9">
    <source>
        <dbReference type="Proteomes" id="UP000033869"/>
    </source>
</evidence>
<gene>
    <name evidence="8" type="ORF">UU65_C0001G0022</name>
</gene>
<evidence type="ECO:0000256" key="3">
    <source>
        <dbReference type="ARBA" id="ARBA00022475"/>
    </source>
</evidence>
<evidence type="ECO:0000256" key="5">
    <source>
        <dbReference type="ARBA" id="ARBA00022989"/>
    </source>
</evidence>
<evidence type="ECO:0000256" key="6">
    <source>
        <dbReference type="ARBA" id="ARBA00023136"/>
    </source>
</evidence>
<dbReference type="PANTHER" id="PTHR42775">
    <property type="entry name" value="PERMEASE RV2963-RELATED"/>
    <property type="match status" value="1"/>
</dbReference>
<comment type="subcellular location">
    <subcellularLocation>
        <location evidence="1">Cell membrane</location>
        <topology evidence="1">Multi-pass membrane protein</topology>
    </subcellularLocation>
</comment>
<accession>A0A0G0WC49</accession>
<feature type="transmembrane region" description="Helical" evidence="7">
    <location>
        <begin position="70"/>
        <end position="96"/>
    </location>
</feature>
<evidence type="ECO:0000256" key="7">
    <source>
        <dbReference type="SAM" id="Phobius"/>
    </source>
</evidence>